<reference evidence="1 2" key="1">
    <citation type="submission" date="2019-12" db="EMBL/GenBank/DDBJ databases">
        <authorList>
            <person name="Floudas D."/>
            <person name="Bentzer J."/>
            <person name="Ahren D."/>
            <person name="Johansson T."/>
            <person name="Persson P."/>
            <person name="Tunlid A."/>
        </authorList>
    </citation>
    <scope>NUCLEOTIDE SEQUENCE [LARGE SCALE GENOMIC DNA]</scope>
    <source>
        <strain evidence="1 2">CBS 102.39</strain>
    </source>
</reference>
<dbReference type="SUPFAM" id="SSF52047">
    <property type="entry name" value="RNI-like"/>
    <property type="match status" value="1"/>
</dbReference>
<dbReference type="Gene3D" id="3.80.10.10">
    <property type="entry name" value="Ribonuclease Inhibitor"/>
    <property type="match status" value="1"/>
</dbReference>
<sequence>MGYGEPAKATFCKRLLFRLRSNGVVKRIWRADSSALQQIPSPPGNIIELALEALETMKRHSSNLRELLIMLPDTALSTASYTLLDSLFEGCFAAPNCRSLVVDVPVTHLQTVFLRYSPYTSKKRRACFKEVDLQIAGDESIWTEESDWHKGSIGLIYFFKACSETLTSLTISCAVQRDLGTFFKKMPHCPNLSDFILLAIFNIQTFSEPHWITGFIAKHASTLKTLIIRPRPRIETIYRSDSSYRQWLTQDDTLDRPEVYHLVSQLCLPKLQFLDIGLQEAPYSASPRVPLMPNLSTLAPNLTDLAITEVKLNVYRLSRILDTMAIQDGENILERLYYSCNELSRQTFDMLSRKLPRLKSLRIAYTDYEVPDSLGIPIIDELRRAAYFHETMARCSYKSWTVRYLQLLRPSACGRGHPCEEDMLVVGACISPEVALDSRRGCFCW</sequence>
<dbReference type="InterPro" id="IPR032675">
    <property type="entry name" value="LRR_dom_sf"/>
</dbReference>
<dbReference type="AlphaFoldDB" id="A0A8H4R2Y6"/>
<protein>
    <submittedName>
        <fullName evidence="1">Uncharacterized protein</fullName>
    </submittedName>
</protein>
<organism evidence="1 2">
    <name type="scientific">Agrocybe pediades</name>
    <dbReference type="NCBI Taxonomy" id="84607"/>
    <lineage>
        <taxon>Eukaryota</taxon>
        <taxon>Fungi</taxon>
        <taxon>Dikarya</taxon>
        <taxon>Basidiomycota</taxon>
        <taxon>Agaricomycotina</taxon>
        <taxon>Agaricomycetes</taxon>
        <taxon>Agaricomycetidae</taxon>
        <taxon>Agaricales</taxon>
        <taxon>Agaricineae</taxon>
        <taxon>Strophariaceae</taxon>
        <taxon>Agrocybe</taxon>
    </lineage>
</organism>
<accession>A0A8H4R2Y6</accession>
<dbReference type="EMBL" id="JAACJL010000002">
    <property type="protein sequence ID" value="KAF4622277.1"/>
    <property type="molecule type" value="Genomic_DNA"/>
</dbReference>
<dbReference type="Proteomes" id="UP000521872">
    <property type="component" value="Unassembled WGS sequence"/>
</dbReference>
<evidence type="ECO:0000313" key="2">
    <source>
        <dbReference type="Proteomes" id="UP000521872"/>
    </source>
</evidence>
<keyword evidence="2" id="KW-1185">Reference proteome</keyword>
<evidence type="ECO:0000313" key="1">
    <source>
        <dbReference type="EMBL" id="KAF4622277.1"/>
    </source>
</evidence>
<comment type="caution">
    <text evidence="1">The sequence shown here is derived from an EMBL/GenBank/DDBJ whole genome shotgun (WGS) entry which is preliminary data.</text>
</comment>
<proteinExistence type="predicted"/>
<gene>
    <name evidence="1" type="ORF">D9613_009220</name>
</gene>
<name>A0A8H4R2Y6_9AGAR</name>